<gene>
    <name evidence="1" type="ORF">KIW84_021195</name>
</gene>
<protein>
    <submittedName>
        <fullName evidence="1">Uncharacterized protein</fullName>
    </submittedName>
</protein>
<dbReference type="EMBL" id="JAMSHJ010000002">
    <property type="protein sequence ID" value="KAI5434233.1"/>
    <property type="molecule type" value="Genomic_DNA"/>
</dbReference>
<proteinExistence type="predicted"/>
<reference evidence="1 2" key="1">
    <citation type="journal article" date="2022" name="Nat. Genet.">
        <title>Improved pea reference genome and pan-genome highlight genomic features and evolutionary characteristics.</title>
        <authorList>
            <person name="Yang T."/>
            <person name="Liu R."/>
            <person name="Luo Y."/>
            <person name="Hu S."/>
            <person name="Wang D."/>
            <person name="Wang C."/>
            <person name="Pandey M.K."/>
            <person name="Ge S."/>
            <person name="Xu Q."/>
            <person name="Li N."/>
            <person name="Li G."/>
            <person name="Huang Y."/>
            <person name="Saxena R.K."/>
            <person name="Ji Y."/>
            <person name="Li M."/>
            <person name="Yan X."/>
            <person name="He Y."/>
            <person name="Liu Y."/>
            <person name="Wang X."/>
            <person name="Xiang C."/>
            <person name="Varshney R.K."/>
            <person name="Ding H."/>
            <person name="Gao S."/>
            <person name="Zong X."/>
        </authorList>
    </citation>
    <scope>NUCLEOTIDE SEQUENCE [LARGE SCALE GENOMIC DNA]</scope>
    <source>
        <strain evidence="1 2">cv. Zhongwan 6</strain>
    </source>
</reference>
<dbReference type="Proteomes" id="UP001058974">
    <property type="component" value="Chromosome 2"/>
</dbReference>
<comment type="caution">
    <text evidence="1">The sequence shown here is derived from an EMBL/GenBank/DDBJ whole genome shotgun (WGS) entry which is preliminary data.</text>
</comment>
<name>A0A9D4Y745_PEA</name>
<sequence>TLEKGHITLVNKLSDKNLNEREIALQECIISGMERIKFASIIYGVSKSKGKGMSYDKNKDKAQLIKTSDVSPSSNSQTSKVTCFVPAFDKDKSLNKSEPKMIESKFLKKVEPKIYGPNVMKSANVKIHSRKNIYKQKVWNEYRSFYRKKAQNKIIHVRTYQKGPIKVWVPKSQIGISSQRRNSGGSSSDGVEER</sequence>
<dbReference type="Gramene" id="Psat02G0119500-T1">
    <property type="protein sequence ID" value="KAI5434233.1"/>
    <property type="gene ID" value="KIW84_021195"/>
</dbReference>
<feature type="non-terminal residue" evidence="1">
    <location>
        <position position="1"/>
    </location>
</feature>
<evidence type="ECO:0000313" key="1">
    <source>
        <dbReference type="EMBL" id="KAI5434233.1"/>
    </source>
</evidence>
<organism evidence="1 2">
    <name type="scientific">Pisum sativum</name>
    <name type="common">Garden pea</name>
    <name type="synonym">Lathyrus oleraceus</name>
    <dbReference type="NCBI Taxonomy" id="3888"/>
    <lineage>
        <taxon>Eukaryota</taxon>
        <taxon>Viridiplantae</taxon>
        <taxon>Streptophyta</taxon>
        <taxon>Embryophyta</taxon>
        <taxon>Tracheophyta</taxon>
        <taxon>Spermatophyta</taxon>
        <taxon>Magnoliopsida</taxon>
        <taxon>eudicotyledons</taxon>
        <taxon>Gunneridae</taxon>
        <taxon>Pentapetalae</taxon>
        <taxon>rosids</taxon>
        <taxon>fabids</taxon>
        <taxon>Fabales</taxon>
        <taxon>Fabaceae</taxon>
        <taxon>Papilionoideae</taxon>
        <taxon>50 kb inversion clade</taxon>
        <taxon>NPAAA clade</taxon>
        <taxon>Hologalegina</taxon>
        <taxon>IRL clade</taxon>
        <taxon>Fabeae</taxon>
        <taxon>Lathyrus</taxon>
    </lineage>
</organism>
<dbReference type="AlphaFoldDB" id="A0A9D4Y745"/>
<accession>A0A9D4Y745</accession>
<evidence type="ECO:0000313" key="2">
    <source>
        <dbReference type="Proteomes" id="UP001058974"/>
    </source>
</evidence>
<keyword evidence="2" id="KW-1185">Reference proteome</keyword>